<dbReference type="GO" id="GO:0009055">
    <property type="term" value="F:electron transfer activity"/>
    <property type="evidence" value="ECO:0007669"/>
    <property type="project" value="InterPro"/>
</dbReference>
<dbReference type="PANTHER" id="PTHR43717:SF1">
    <property type="entry name" value="ANAEROBIC NITRIC OXIDE REDUCTASE FLAVORUBREDOXIN"/>
    <property type="match status" value="1"/>
</dbReference>
<dbReference type="AlphaFoldDB" id="A0A9D1HRR1"/>
<feature type="domain" description="Flavodoxin-like" evidence="2">
    <location>
        <begin position="243"/>
        <end position="382"/>
    </location>
</feature>
<reference evidence="3" key="2">
    <citation type="journal article" date="2021" name="PeerJ">
        <title>Extensive microbial diversity within the chicken gut microbiome revealed by metagenomics and culture.</title>
        <authorList>
            <person name="Gilroy R."/>
            <person name="Ravi A."/>
            <person name="Getino M."/>
            <person name="Pursley I."/>
            <person name="Horton D.L."/>
            <person name="Alikhan N.F."/>
            <person name="Baker D."/>
            <person name="Gharbi K."/>
            <person name="Hall N."/>
            <person name="Watson M."/>
            <person name="Adriaenssens E.M."/>
            <person name="Foster-Nyarko E."/>
            <person name="Jarju S."/>
            <person name="Secka A."/>
            <person name="Antonio M."/>
            <person name="Oren A."/>
            <person name="Chaudhuri R.R."/>
            <person name="La Ragione R."/>
            <person name="Hildebrand F."/>
            <person name="Pallen M.J."/>
        </authorList>
    </citation>
    <scope>NUCLEOTIDE SEQUENCE</scope>
    <source>
        <strain evidence="3">1063</strain>
    </source>
</reference>
<dbReference type="PIRSF" id="PIRSF005243">
    <property type="entry name" value="ROO"/>
    <property type="match status" value="1"/>
</dbReference>
<proteinExistence type="inferred from homology"/>
<dbReference type="EMBL" id="DVMN01000045">
    <property type="protein sequence ID" value="HIU21104.1"/>
    <property type="molecule type" value="Genomic_DNA"/>
</dbReference>
<dbReference type="PROSITE" id="PS50902">
    <property type="entry name" value="FLAVODOXIN_LIKE"/>
    <property type="match status" value="1"/>
</dbReference>
<comment type="similarity">
    <text evidence="1">In the N-terminal section; belongs to the zinc metallo-hydrolase group 3 family.</text>
</comment>
<sequence length="383" mass="42535">MKNFKGITYVGVDDLDLDLFEGQYVVPEGMSYNSYVITDEKIAVMDAVDKAKIAEWLGKLEDALQGRTPDYLVISHMEPDHSAGIAAFAAKYPSACVVGNTKMFEMFRNFYGCELPVKLTVKEGDTLSLGTHELTFVSAPMVHWPEVTVSYEKSEKVLFAADAFGKFGALQNETDDWACEARRYYFNIVGKYGAQVQALLKKLAAFDIKAICPLHGPVLTENLSYYLGLYDTWSSYKAESKGTFIAYAGVYGNTREAALALAEELESRGEKTVVTDLARSDMAEAVEDAFRYDKTVFAATTLDGGIFPVMDDFIRHLKAKNFQNRKVGIIENGSWAPMSGKLMRAMLEEQKNITFADTVITCRSAVPDNIRELCARLADDLLA</sequence>
<dbReference type="SMART" id="SM00849">
    <property type="entry name" value="Lactamase_B"/>
    <property type="match status" value="1"/>
</dbReference>
<dbReference type="Pfam" id="PF19583">
    <property type="entry name" value="ODP"/>
    <property type="match status" value="1"/>
</dbReference>
<dbReference type="InterPro" id="IPR045761">
    <property type="entry name" value="ODP_dom"/>
</dbReference>
<dbReference type="SUPFAM" id="SSF56281">
    <property type="entry name" value="Metallo-hydrolase/oxidoreductase"/>
    <property type="match status" value="1"/>
</dbReference>
<evidence type="ECO:0000256" key="1">
    <source>
        <dbReference type="ARBA" id="ARBA00007121"/>
    </source>
</evidence>
<dbReference type="CDD" id="cd07709">
    <property type="entry name" value="flavodiiron_proteins_MBL-fold"/>
    <property type="match status" value="1"/>
</dbReference>
<reference evidence="3" key="1">
    <citation type="submission" date="2020-10" db="EMBL/GenBank/DDBJ databases">
        <authorList>
            <person name="Gilroy R."/>
        </authorList>
    </citation>
    <scope>NUCLEOTIDE SEQUENCE</scope>
    <source>
        <strain evidence="3">1063</strain>
    </source>
</reference>
<dbReference type="Proteomes" id="UP000824088">
    <property type="component" value="Unassembled WGS sequence"/>
</dbReference>
<protein>
    <submittedName>
        <fullName evidence="3">MBL fold metallo-hydrolase</fullName>
    </submittedName>
</protein>
<dbReference type="InterPro" id="IPR001279">
    <property type="entry name" value="Metallo-B-lactamas"/>
</dbReference>
<organism evidence="3 4">
    <name type="scientific">Candidatus Limadaptatus stercorigallinarum</name>
    <dbReference type="NCBI Taxonomy" id="2840845"/>
    <lineage>
        <taxon>Bacteria</taxon>
        <taxon>Bacillati</taxon>
        <taxon>Bacillota</taxon>
        <taxon>Clostridia</taxon>
        <taxon>Eubacteriales</taxon>
        <taxon>Candidatus Limadaptatus</taxon>
    </lineage>
</organism>
<dbReference type="GO" id="GO:0010181">
    <property type="term" value="F:FMN binding"/>
    <property type="evidence" value="ECO:0007669"/>
    <property type="project" value="InterPro"/>
</dbReference>
<dbReference type="GO" id="GO:0046872">
    <property type="term" value="F:metal ion binding"/>
    <property type="evidence" value="ECO:0007669"/>
    <property type="project" value="InterPro"/>
</dbReference>
<dbReference type="InterPro" id="IPR029039">
    <property type="entry name" value="Flavoprotein-like_sf"/>
</dbReference>
<dbReference type="GO" id="GO:0016651">
    <property type="term" value="F:oxidoreductase activity, acting on NAD(P)H"/>
    <property type="evidence" value="ECO:0007669"/>
    <property type="project" value="UniProtKB-ARBA"/>
</dbReference>
<dbReference type="Gene3D" id="3.60.15.10">
    <property type="entry name" value="Ribonuclease Z/Hydroxyacylglutathione hydrolase-like"/>
    <property type="match status" value="1"/>
</dbReference>
<comment type="caution">
    <text evidence="3">The sequence shown here is derived from an EMBL/GenBank/DDBJ whole genome shotgun (WGS) entry which is preliminary data.</text>
</comment>
<dbReference type="InterPro" id="IPR016440">
    <property type="entry name" value="Rubredoxin-O_OxRdtase"/>
</dbReference>
<dbReference type="SUPFAM" id="SSF52218">
    <property type="entry name" value="Flavoproteins"/>
    <property type="match status" value="1"/>
</dbReference>
<gene>
    <name evidence="3" type="ORF">IAD51_02540</name>
</gene>
<dbReference type="PANTHER" id="PTHR43717">
    <property type="entry name" value="ANAEROBIC NITRIC OXIDE REDUCTASE FLAVORUBREDOXIN"/>
    <property type="match status" value="1"/>
</dbReference>
<name>A0A9D1HRR1_9FIRM</name>
<dbReference type="InterPro" id="IPR036866">
    <property type="entry name" value="RibonucZ/Hydroxyglut_hydro"/>
</dbReference>
<accession>A0A9D1HRR1</accession>
<evidence type="ECO:0000313" key="4">
    <source>
        <dbReference type="Proteomes" id="UP000824088"/>
    </source>
</evidence>
<dbReference type="InterPro" id="IPR008254">
    <property type="entry name" value="Flavodoxin/NO_synth"/>
</dbReference>
<evidence type="ECO:0000259" key="2">
    <source>
        <dbReference type="PROSITE" id="PS50902"/>
    </source>
</evidence>
<evidence type="ECO:0000313" key="3">
    <source>
        <dbReference type="EMBL" id="HIU21104.1"/>
    </source>
</evidence>
<dbReference type="Gene3D" id="3.40.50.360">
    <property type="match status" value="1"/>
</dbReference>